<dbReference type="Proteomes" id="UP000516052">
    <property type="component" value="Chromosome"/>
</dbReference>
<evidence type="ECO:0000313" key="2">
    <source>
        <dbReference type="EMBL" id="QNP72108.1"/>
    </source>
</evidence>
<protein>
    <submittedName>
        <fullName evidence="2">Uncharacterized protein</fullName>
    </submittedName>
</protein>
<organism evidence="2 3">
    <name type="scientific">Streptomyces roseirectus</name>
    <dbReference type="NCBI Taxonomy" id="2768066"/>
    <lineage>
        <taxon>Bacteria</taxon>
        <taxon>Bacillati</taxon>
        <taxon>Actinomycetota</taxon>
        <taxon>Actinomycetes</taxon>
        <taxon>Kitasatosporales</taxon>
        <taxon>Streptomycetaceae</taxon>
        <taxon>Streptomyces</taxon>
    </lineage>
</organism>
<name>A0A7H0IH42_9ACTN</name>
<proteinExistence type="predicted"/>
<dbReference type="AlphaFoldDB" id="A0A7H0IH42"/>
<reference evidence="2 3" key="1">
    <citation type="submission" date="2020-08" db="EMBL/GenBank/DDBJ databases">
        <title>A novel species.</title>
        <authorList>
            <person name="Gao J."/>
        </authorList>
    </citation>
    <scope>NUCLEOTIDE SEQUENCE [LARGE SCALE GENOMIC DNA]</scope>
    <source>
        <strain evidence="2 3">CRXT-G-22</strain>
    </source>
</reference>
<gene>
    <name evidence="2" type="ORF">IAG44_23615</name>
</gene>
<keyword evidence="3" id="KW-1185">Reference proteome</keyword>
<feature type="region of interest" description="Disordered" evidence="1">
    <location>
        <begin position="168"/>
        <end position="193"/>
    </location>
</feature>
<evidence type="ECO:0000313" key="3">
    <source>
        <dbReference type="Proteomes" id="UP000516052"/>
    </source>
</evidence>
<sequence length="201" mass="22246">MPDPDDGTRPHPASGAAVSYAPYASCTPYDSWRTSHPTHWEVRGLHWHAYSWRGDGKRLGDAAARRSAAEDIVPFASRDWLLKDARLIRASPGTPEEALTWLREHFDAIAPTMRPARQRTFLRDEVRFGTALYTLRCGTDLSWGFWLANGSYQALSLIAVDSRQCPLHPPAPRRTGNATSHTGSSAPAASQSVKQVFHGLL</sequence>
<evidence type="ECO:0000256" key="1">
    <source>
        <dbReference type="SAM" id="MobiDB-lite"/>
    </source>
</evidence>
<accession>A0A7H0IH42</accession>
<dbReference type="EMBL" id="CP060828">
    <property type="protein sequence ID" value="QNP72108.1"/>
    <property type="molecule type" value="Genomic_DNA"/>
</dbReference>
<dbReference type="RefSeq" id="WP_187749065.1">
    <property type="nucleotide sequence ID" value="NZ_CP060828.1"/>
</dbReference>
<feature type="compositionally biased region" description="Polar residues" evidence="1">
    <location>
        <begin position="176"/>
        <end position="193"/>
    </location>
</feature>
<dbReference type="KEGG" id="sroi:IAG44_23615"/>